<dbReference type="EMBL" id="KF433732">
    <property type="protein sequence ID" value="AII98053.1"/>
    <property type="molecule type" value="mRNA"/>
</dbReference>
<accession>A0A076L0U5</accession>
<proteinExistence type="evidence at transcript level"/>
<protein>
    <submittedName>
        <fullName evidence="1">BLTX704</fullName>
    </submittedName>
</protein>
<sequence length="40" mass="4480">MGRNSVFSSLLRKRKLSSQHDFASSYADVKCNHCVSPIIP</sequence>
<name>A0A076L0U5_NEPPI</name>
<reference evidence="1" key="1">
    <citation type="submission" date="2013-07" db="EMBL/GenBank/DDBJ databases">
        <title>Nephila pilipes venom gland.</title>
        <authorList>
            <person name="Huo L.J."/>
        </authorList>
    </citation>
    <scope>NUCLEOTIDE SEQUENCE</scope>
    <source>
        <tissue evidence="1">Venom gland</tissue>
    </source>
</reference>
<dbReference type="AlphaFoldDB" id="A0A076L0U5"/>
<evidence type="ECO:0000313" key="1">
    <source>
        <dbReference type="EMBL" id="AII98053.1"/>
    </source>
</evidence>
<organism evidence="1">
    <name type="scientific">Nephila pilipes</name>
    <name type="common">Giant wood spider</name>
    <name type="synonym">Nephila maculata</name>
    <dbReference type="NCBI Taxonomy" id="299642"/>
    <lineage>
        <taxon>Eukaryota</taxon>
        <taxon>Metazoa</taxon>
        <taxon>Ecdysozoa</taxon>
        <taxon>Arthropoda</taxon>
        <taxon>Chelicerata</taxon>
        <taxon>Arachnida</taxon>
        <taxon>Araneae</taxon>
        <taxon>Araneomorphae</taxon>
        <taxon>Entelegynae</taxon>
        <taxon>Araneoidea</taxon>
        <taxon>Nephilidae</taxon>
        <taxon>Nephila</taxon>
    </lineage>
</organism>